<comment type="caution">
    <text evidence="10">The sequence shown here is derived from an EMBL/GenBank/DDBJ whole genome shotgun (WGS) entry which is preliminary data.</text>
</comment>
<accession>A0AB34GG71</accession>
<evidence type="ECO:0000313" key="11">
    <source>
        <dbReference type="Proteomes" id="UP001159641"/>
    </source>
</evidence>
<dbReference type="Proteomes" id="UP001159641">
    <property type="component" value="Unassembled WGS sequence"/>
</dbReference>
<feature type="compositionally biased region" description="Acidic residues" evidence="8">
    <location>
        <begin position="107"/>
        <end position="119"/>
    </location>
</feature>
<evidence type="ECO:0000256" key="3">
    <source>
        <dbReference type="ARBA" id="ARBA00022695"/>
    </source>
</evidence>
<dbReference type="InterPro" id="IPR012317">
    <property type="entry name" value="Poly(ADP-ribose)pol_cat_dom"/>
</dbReference>
<feature type="region of interest" description="Disordered" evidence="8">
    <location>
        <begin position="97"/>
        <end position="120"/>
    </location>
</feature>
<dbReference type="EC" id="2.4.2.-" evidence="7"/>
<evidence type="ECO:0000256" key="1">
    <source>
        <dbReference type="ARBA" id="ARBA00022676"/>
    </source>
</evidence>
<evidence type="ECO:0000256" key="4">
    <source>
        <dbReference type="ARBA" id="ARBA00022765"/>
    </source>
</evidence>
<keyword evidence="2 7" id="KW-0808">Transferase</keyword>
<feature type="domain" description="PARP catalytic" evidence="9">
    <location>
        <begin position="570"/>
        <end position="724"/>
    </location>
</feature>
<dbReference type="PROSITE" id="PS51059">
    <property type="entry name" value="PARP_CATALYTIC"/>
    <property type="match status" value="1"/>
</dbReference>
<keyword evidence="3" id="KW-0548">Nucleotidyltransferase</keyword>
<comment type="similarity">
    <text evidence="6">Belongs to the ARTD/PARP family.</text>
</comment>
<keyword evidence="5 7" id="KW-0520">NAD</keyword>
<keyword evidence="4" id="KW-0013">ADP-ribosylation</keyword>
<proteinExistence type="inferred from homology"/>
<dbReference type="SUPFAM" id="SSF56399">
    <property type="entry name" value="ADP-ribosylation"/>
    <property type="match status" value="1"/>
</dbReference>
<evidence type="ECO:0000313" key="10">
    <source>
        <dbReference type="EMBL" id="KAJ8778434.1"/>
    </source>
</evidence>
<evidence type="ECO:0000256" key="5">
    <source>
        <dbReference type="ARBA" id="ARBA00023027"/>
    </source>
</evidence>
<dbReference type="CDD" id="cd01341">
    <property type="entry name" value="ADP_ribosyl"/>
    <property type="match status" value="1"/>
</dbReference>
<evidence type="ECO:0000256" key="7">
    <source>
        <dbReference type="RuleBase" id="RU362114"/>
    </source>
</evidence>
<organism evidence="10 11">
    <name type="scientific">Eschrichtius robustus</name>
    <name type="common">California gray whale</name>
    <name type="synonym">Eschrichtius gibbosus</name>
    <dbReference type="NCBI Taxonomy" id="9764"/>
    <lineage>
        <taxon>Eukaryota</taxon>
        <taxon>Metazoa</taxon>
        <taxon>Chordata</taxon>
        <taxon>Craniata</taxon>
        <taxon>Vertebrata</taxon>
        <taxon>Euteleostomi</taxon>
        <taxon>Mammalia</taxon>
        <taxon>Eutheria</taxon>
        <taxon>Laurasiatheria</taxon>
        <taxon>Artiodactyla</taxon>
        <taxon>Whippomorpha</taxon>
        <taxon>Cetacea</taxon>
        <taxon>Mysticeti</taxon>
        <taxon>Eschrichtiidae</taxon>
        <taxon>Eschrichtius</taxon>
    </lineage>
</organism>
<evidence type="ECO:0000259" key="9">
    <source>
        <dbReference type="PROSITE" id="PS51059"/>
    </source>
</evidence>
<name>A0AB34GG71_ESCRO</name>
<dbReference type="PANTHER" id="PTHR21328">
    <property type="entry name" value="POLY ADP-RIBOSE POLYMERASE FAMILY, MEMBER PARP"/>
    <property type="match status" value="1"/>
</dbReference>
<keyword evidence="11" id="KW-1185">Reference proteome</keyword>
<keyword evidence="1 7" id="KW-0328">Glycosyltransferase</keyword>
<evidence type="ECO:0000256" key="2">
    <source>
        <dbReference type="ARBA" id="ARBA00022679"/>
    </source>
</evidence>
<evidence type="ECO:0000256" key="6">
    <source>
        <dbReference type="ARBA" id="ARBA00024347"/>
    </source>
</evidence>
<protein>
    <recommendedName>
        <fullName evidence="7">Poly [ADP-ribose] polymerase</fullName>
        <shortName evidence="7">PARP</shortName>
        <ecNumber evidence="7">2.4.2.-</ecNumber>
    </recommendedName>
</protein>
<dbReference type="GO" id="GO:0003950">
    <property type="term" value="F:NAD+ poly-ADP-ribosyltransferase activity"/>
    <property type="evidence" value="ECO:0007669"/>
    <property type="project" value="UniProtKB-UniRule"/>
</dbReference>
<feature type="region of interest" description="Disordered" evidence="8">
    <location>
        <begin position="275"/>
        <end position="294"/>
    </location>
</feature>
<sequence length="724" mass="81313">MLMCLPSVTVLKIRIDMDLNLKRLAIYLTQRGDVSYSVHVSEDYPDNTYVSSSENDEDVLVTTEPIPVIFHRIATELRKTNDINCCLSIKSKLQKENGEESRQNSTVEEDSEGDNDSEEFYYGGQVNYDGELHKHPQLEADLSAVREIYGPHAVSLREYGAIDDVDIDLHIDVSFLDEEIAVAWEVIRTEPIIVRLHCSLTQYLNGPVPTVDVFQISTKERFGLGHQLKKIMQTFVTQQWKQSKEKSSCLHNKKLSEKKVKSPLHLFSTLRRSPSYPPPGCGKSKSKLKSEQDGISKTHKLLRRTCSSTVKTEDVCAPKPHRTFGRSLSSDPRAEQAVTTIKSHKLLNRPCPAAVKQEDCLALKSHKLLTRSCSGDPRCEHNASLKPHKLLSRSYSSNLRMEELYGLKNHKLLSKSYSSAPKSSKTELFKEPNAEGRRLSLTSGLIGILTPSSSSSSQPAPNGAKCIPIRDRGFLVQTIEFAEQRIPVLNEYCVVCDEPHVFQNGPMLRVVDLLVSMCRSALESPRKVVIFEPYPSVVDPNDPQMLAFNPRKKNYDRVMKALDSITSIREMTQAPYLEIKKQMDKQDPLAHPLLQWVISSNRSHIVKLPVNRQLKFMHTPHQFLLLSSPPAKESNFRAAKKLFGSTFAFHGSHIENWHSILRNGLVVASNTRLQLHGAMYGSGIYLSPMSSISFGYSGMNKKQKVSAKDEAASSSKNSNASQVL</sequence>
<dbReference type="Pfam" id="PF00644">
    <property type="entry name" value="PARP"/>
    <property type="match status" value="1"/>
</dbReference>
<dbReference type="InterPro" id="IPR051838">
    <property type="entry name" value="ARTD_PARP"/>
</dbReference>
<dbReference type="Gene3D" id="3.90.228.10">
    <property type="match status" value="1"/>
</dbReference>
<dbReference type="AlphaFoldDB" id="A0AB34GG71"/>
<reference evidence="10 11" key="1">
    <citation type="submission" date="2022-11" db="EMBL/GenBank/DDBJ databases">
        <title>Whole genome sequence of Eschrichtius robustus ER-17-0199.</title>
        <authorList>
            <person name="Bruniche-Olsen A."/>
            <person name="Black A.N."/>
            <person name="Fields C.J."/>
            <person name="Walden K."/>
            <person name="Dewoody J.A."/>
        </authorList>
    </citation>
    <scope>NUCLEOTIDE SEQUENCE [LARGE SCALE GENOMIC DNA]</scope>
    <source>
        <strain evidence="10">ER-17-0199</strain>
        <tissue evidence="10">Blubber</tissue>
    </source>
</reference>
<dbReference type="GO" id="GO:0016779">
    <property type="term" value="F:nucleotidyltransferase activity"/>
    <property type="evidence" value="ECO:0007669"/>
    <property type="project" value="UniProtKB-KW"/>
</dbReference>
<gene>
    <name evidence="10" type="ORF">J1605_013621</name>
</gene>
<dbReference type="EMBL" id="JAIQCJ010002244">
    <property type="protein sequence ID" value="KAJ8778434.1"/>
    <property type="molecule type" value="Genomic_DNA"/>
</dbReference>
<evidence type="ECO:0000256" key="8">
    <source>
        <dbReference type="SAM" id="MobiDB-lite"/>
    </source>
</evidence>